<gene>
    <name evidence="2" type="ORF">MYCIT1_LOCUS28616</name>
</gene>
<dbReference type="AlphaFoldDB" id="A0AAD2HPV0"/>
<dbReference type="Pfam" id="PF09791">
    <property type="entry name" value="Oxidored-like"/>
    <property type="match status" value="1"/>
</dbReference>
<dbReference type="EMBL" id="CAVNYO010000431">
    <property type="protein sequence ID" value="CAK5278915.1"/>
    <property type="molecule type" value="Genomic_DNA"/>
</dbReference>
<sequence>MPLTRPTILIALPVELLELILSHLPRRADLFSLAQTSRYLHCVIVPGHLYIREIQADLDDAVWTLLALRPYLAARVHRIDIRTAHRKRWGYTALLNEMYSISGTPQGSADKGTWLVKAIPNMHNLRRFSFDHTGTHANLNPNGLFQSLGIASSFLEKVELRIGGSFDASSLKTFILTVTSLPSLATTRSSVFAPIFDMLQSNPNLERLEIDCLAYGPRADLSTPLASLRLHHLRRVLLQGNLQITPQALCDFLAHHQGIEDLSLPATTDVLIPSILSLRPILLGSPPVCRYFSLSSPVSSTFGRKNLVRGGQNLTLRWRRLEQSVRGREAQESEMSRLSGLQEDAESTMGAVVGASPIGQGVDGYFRGFKVPEMPKAPESDECCMSGCAVCVYDLYDESMTAYRASVEVLRIQLADAHIPEIDWPSSVRLEQKRVNAVGGGAGDSRSAALSAFEQLEITLANKRKGQADEPTASAPSV</sequence>
<protein>
    <recommendedName>
        <fullName evidence="1">F-box domain-containing protein</fullName>
    </recommendedName>
</protein>
<dbReference type="InterPro" id="IPR036047">
    <property type="entry name" value="F-box-like_dom_sf"/>
</dbReference>
<accession>A0AAD2HPV0</accession>
<dbReference type="PROSITE" id="PS50181">
    <property type="entry name" value="FBOX"/>
    <property type="match status" value="1"/>
</dbReference>
<dbReference type="Gene3D" id="3.80.10.10">
    <property type="entry name" value="Ribonuclease Inhibitor"/>
    <property type="match status" value="1"/>
</dbReference>
<dbReference type="Proteomes" id="UP001295794">
    <property type="component" value="Unassembled WGS sequence"/>
</dbReference>
<keyword evidence="3" id="KW-1185">Reference proteome</keyword>
<dbReference type="InterPro" id="IPR032675">
    <property type="entry name" value="LRR_dom_sf"/>
</dbReference>
<dbReference type="SUPFAM" id="SSF81383">
    <property type="entry name" value="F-box domain"/>
    <property type="match status" value="1"/>
</dbReference>
<feature type="domain" description="F-box" evidence="1">
    <location>
        <begin position="6"/>
        <end position="53"/>
    </location>
</feature>
<comment type="caution">
    <text evidence="2">The sequence shown here is derived from an EMBL/GenBank/DDBJ whole genome shotgun (WGS) entry which is preliminary data.</text>
</comment>
<dbReference type="InterPro" id="IPR019180">
    <property type="entry name" value="Oxidoreductase-like_N"/>
</dbReference>
<dbReference type="CDD" id="cd09917">
    <property type="entry name" value="F-box_SF"/>
    <property type="match status" value="1"/>
</dbReference>
<organism evidence="2 3">
    <name type="scientific">Mycena citricolor</name>
    <dbReference type="NCBI Taxonomy" id="2018698"/>
    <lineage>
        <taxon>Eukaryota</taxon>
        <taxon>Fungi</taxon>
        <taxon>Dikarya</taxon>
        <taxon>Basidiomycota</taxon>
        <taxon>Agaricomycotina</taxon>
        <taxon>Agaricomycetes</taxon>
        <taxon>Agaricomycetidae</taxon>
        <taxon>Agaricales</taxon>
        <taxon>Marasmiineae</taxon>
        <taxon>Mycenaceae</taxon>
        <taxon>Mycena</taxon>
    </lineage>
</organism>
<evidence type="ECO:0000313" key="2">
    <source>
        <dbReference type="EMBL" id="CAK5278915.1"/>
    </source>
</evidence>
<evidence type="ECO:0000259" key="1">
    <source>
        <dbReference type="PROSITE" id="PS50181"/>
    </source>
</evidence>
<dbReference type="Pfam" id="PF12937">
    <property type="entry name" value="F-box-like"/>
    <property type="match status" value="1"/>
</dbReference>
<dbReference type="SUPFAM" id="SSF52047">
    <property type="entry name" value="RNI-like"/>
    <property type="match status" value="1"/>
</dbReference>
<evidence type="ECO:0000313" key="3">
    <source>
        <dbReference type="Proteomes" id="UP001295794"/>
    </source>
</evidence>
<dbReference type="InterPro" id="IPR001810">
    <property type="entry name" value="F-box_dom"/>
</dbReference>
<proteinExistence type="predicted"/>
<reference evidence="2" key="1">
    <citation type="submission" date="2023-11" db="EMBL/GenBank/DDBJ databases">
        <authorList>
            <person name="De Vega J J."/>
            <person name="De Vega J J."/>
        </authorList>
    </citation>
    <scope>NUCLEOTIDE SEQUENCE</scope>
</reference>
<name>A0AAD2HPV0_9AGAR</name>